<feature type="transmembrane region" description="Helical" evidence="1">
    <location>
        <begin position="36"/>
        <end position="55"/>
    </location>
</feature>
<feature type="transmembrane region" description="Helical" evidence="1">
    <location>
        <begin position="222"/>
        <end position="237"/>
    </location>
</feature>
<evidence type="ECO:0000313" key="2">
    <source>
        <dbReference type="EMBL" id="TKC08642.1"/>
    </source>
</evidence>
<keyword evidence="3" id="KW-1185">Reference proteome</keyword>
<dbReference type="AlphaFoldDB" id="A0A4V6WN60"/>
<evidence type="ECO:0008006" key="4">
    <source>
        <dbReference type="Google" id="ProtNLM"/>
    </source>
</evidence>
<feature type="transmembrane region" description="Helical" evidence="1">
    <location>
        <begin position="67"/>
        <end position="90"/>
    </location>
</feature>
<feature type="transmembrane region" description="Helical" evidence="1">
    <location>
        <begin position="175"/>
        <end position="192"/>
    </location>
</feature>
<sequence length="464" mass="53370">MLLNETYRKIKILTPLYFPWILAESIAYYAELSYFIAWMGSFYIFYLTIFSPFRFQSIDLPMRHQVMRPLVMIQVIFAGFMCCTSIFYFLNHLNHFQPDVQGQITLIAKCQRISLLAHAAMVSGIIIATKSRPVIPHKILTNPFLLVILSTVAYSLTLIIDFVPLPALTQIKYPLLNISISCAACILVKGIANKNPSNLFFGGFAFFAQLLNSTLSGYKETIIVYVILICFIAFPYFKKTVTLLSLPIVYLLFYTLPTFTTVIRAQSWTSGKPLKTARENAYETFFNEEDQQQIMMNNEEFLINRLSEIGMFTKYVKLVPEQQPYYGLQIISNSFYSLIPRIVWTDKPNTEKIAMERVYECGVVSRASSVSAKTRPIVDGYLSAGFIGVFVYMFIYGLLAQFLCNKAEQLFGGYQVGCIIIFNSIFQPLWRGNTFEFLLNNILYGYLLMYLIYLFMKKFKIVNP</sequence>
<proteinExistence type="predicted"/>
<protein>
    <recommendedName>
        <fullName evidence="4">Oligosaccharide repeat unit polymerase</fullName>
    </recommendedName>
</protein>
<accession>A0A4V6WN60</accession>
<dbReference type="Proteomes" id="UP000307244">
    <property type="component" value="Unassembled WGS sequence"/>
</dbReference>
<organism evidence="2 3">
    <name type="scientific">Pedobacter frigoris</name>
    <dbReference type="NCBI Taxonomy" id="2571272"/>
    <lineage>
        <taxon>Bacteria</taxon>
        <taxon>Pseudomonadati</taxon>
        <taxon>Bacteroidota</taxon>
        <taxon>Sphingobacteriia</taxon>
        <taxon>Sphingobacteriales</taxon>
        <taxon>Sphingobacteriaceae</taxon>
        <taxon>Pedobacter</taxon>
    </lineage>
</organism>
<keyword evidence="1" id="KW-0472">Membrane</keyword>
<keyword evidence="1" id="KW-0812">Transmembrane</keyword>
<gene>
    <name evidence="2" type="ORF">FA047_00645</name>
</gene>
<name>A0A4V6WN60_9SPHI</name>
<feature type="transmembrane region" description="Helical" evidence="1">
    <location>
        <begin position="411"/>
        <end position="430"/>
    </location>
</feature>
<evidence type="ECO:0000256" key="1">
    <source>
        <dbReference type="SAM" id="Phobius"/>
    </source>
</evidence>
<feature type="transmembrane region" description="Helical" evidence="1">
    <location>
        <begin position="381"/>
        <end position="399"/>
    </location>
</feature>
<keyword evidence="1" id="KW-1133">Transmembrane helix</keyword>
<comment type="caution">
    <text evidence="2">The sequence shown here is derived from an EMBL/GenBank/DDBJ whole genome shotgun (WGS) entry which is preliminary data.</text>
</comment>
<reference evidence="2 3" key="1">
    <citation type="submission" date="2019-04" db="EMBL/GenBank/DDBJ databases">
        <title>Pedobacter sp. RP-3-15 sp. nov., isolated from Arctic soil.</title>
        <authorList>
            <person name="Dahal R.H."/>
            <person name="Kim D.-U."/>
        </authorList>
    </citation>
    <scope>NUCLEOTIDE SEQUENCE [LARGE SCALE GENOMIC DNA]</scope>
    <source>
        <strain evidence="2 3">RP-3-15</strain>
    </source>
</reference>
<feature type="transmembrane region" description="Helical" evidence="1">
    <location>
        <begin position="144"/>
        <end position="163"/>
    </location>
</feature>
<dbReference type="NCBIfam" id="NF046084">
    <property type="entry name" value="XrtY_assoc_Wzy"/>
    <property type="match status" value="1"/>
</dbReference>
<evidence type="ECO:0000313" key="3">
    <source>
        <dbReference type="Proteomes" id="UP000307244"/>
    </source>
</evidence>
<feature type="transmembrane region" description="Helical" evidence="1">
    <location>
        <begin position="437"/>
        <end position="456"/>
    </location>
</feature>
<dbReference type="EMBL" id="SWBQ01000001">
    <property type="protein sequence ID" value="TKC08642.1"/>
    <property type="molecule type" value="Genomic_DNA"/>
</dbReference>
<feature type="transmembrane region" description="Helical" evidence="1">
    <location>
        <begin position="243"/>
        <end position="263"/>
    </location>
</feature>
<dbReference type="RefSeq" id="WP_136834063.1">
    <property type="nucleotide sequence ID" value="NZ_SWBQ01000001.1"/>
</dbReference>
<dbReference type="OrthoDB" id="735382at2"/>